<protein>
    <submittedName>
        <fullName evidence="6">Toprim domain-containing protein</fullName>
    </submittedName>
</protein>
<dbReference type="Gene3D" id="3.90.580.10">
    <property type="entry name" value="Zinc finger, CHC2-type domain"/>
    <property type="match status" value="1"/>
</dbReference>
<accession>A0ABY5UWY8</accession>
<evidence type="ECO:0000313" key="6">
    <source>
        <dbReference type="EMBL" id="UWN56530.1"/>
    </source>
</evidence>
<proteinExistence type="predicted"/>
<dbReference type="Gene3D" id="3.40.1360.10">
    <property type="match status" value="1"/>
</dbReference>
<name>A0ABY5UWY8_9BACT</name>
<evidence type="ECO:0000313" key="7">
    <source>
        <dbReference type="Proteomes" id="UP001059295"/>
    </source>
</evidence>
<dbReference type="CDD" id="cd01029">
    <property type="entry name" value="TOPRIM_primases"/>
    <property type="match status" value="1"/>
</dbReference>
<evidence type="ECO:0000256" key="1">
    <source>
        <dbReference type="ARBA" id="ARBA00022723"/>
    </source>
</evidence>
<keyword evidence="1" id="KW-0479">Metal-binding</keyword>
<feature type="region of interest" description="Disordered" evidence="4">
    <location>
        <begin position="82"/>
        <end position="105"/>
    </location>
</feature>
<dbReference type="SUPFAM" id="SSF57783">
    <property type="entry name" value="Zinc beta-ribbon"/>
    <property type="match status" value="1"/>
</dbReference>
<sequence length="279" mass="31294">MTYDEIKRISIRAYLAARGIVPQREQGNRGMYLSPLRKERTASFSVSYDKNLWHDFGTGEGGSIIDLVARMENCSVTEAARRLTTGNHSTAVSRPDEPQRSEVPQSPRLVVCSDRELLHPALLGYLSERGIDLAIARTYCREVRYAIGNKHYFAIGFRNDAGGWELRNARFKGASTPKHITSIDNGSHTAILFEGFMDFLSYLSLKKAPHPSVDSLVLNSVVNLPKALPFLAQHKFVHAFLDNDETGRKALSRLADVLPASEVIDRSGFYRPHKDLNDY</sequence>
<evidence type="ECO:0000256" key="2">
    <source>
        <dbReference type="ARBA" id="ARBA00022771"/>
    </source>
</evidence>
<dbReference type="InterPro" id="IPR002694">
    <property type="entry name" value="Znf_CHC2"/>
</dbReference>
<dbReference type="Pfam" id="PF13155">
    <property type="entry name" value="Toprim_2"/>
    <property type="match status" value="1"/>
</dbReference>
<organism evidence="6 7">
    <name type="scientific">Alistipes ihumii AP11</name>
    <dbReference type="NCBI Taxonomy" id="1211813"/>
    <lineage>
        <taxon>Bacteria</taxon>
        <taxon>Pseudomonadati</taxon>
        <taxon>Bacteroidota</taxon>
        <taxon>Bacteroidia</taxon>
        <taxon>Bacteroidales</taxon>
        <taxon>Rikenellaceae</taxon>
        <taxon>Alistipes</taxon>
    </lineage>
</organism>
<dbReference type="EMBL" id="CP102294">
    <property type="protein sequence ID" value="UWN56530.1"/>
    <property type="molecule type" value="Genomic_DNA"/>
</dbReference>
<dbReference type="Proteomes" id="UP001059295">
    <property type="component" value="Chromosome"/>
</dbReference>
<gene>
    <name evidence="6" type="ORF">NQ491_07645</name>
</gene>
<keyword evidence="7" id="KW-1185">Reference proteome</keyword>
<dbReference type="RefSeq" id="WP_019246776.1">
    <property type="nucleotide sequence ID" value="NZ_CAPH01000018.1"/>
</dbReference>
<evidence type="ECO:0000256" key="3">
    <source>
        <dbReference type="ARBA" id="ARBA00022833"/>
    </source>
</evidence>
<dbReference type="GeneID" id="82891597"/>
<evidence type="ECO:0000256" key="4">
    <source>
        <dbReference type="SAM" id="MobiDB-lite"/>
    </source>
</evidence>
<dbReference type="InterPro" id="IPR034154">
    <property type="entry name" value="TOPRIM_DnaG/twinkle"/>
</dbReference>
<dbReference type="InterPro" id="IPR050219">
    <property type="entry name" value="DnaG_primase"/>
</dbReference>
<keyword evidence="3" id="KW-0862">Zinc</keyword>
<dbReference type="PANTHER" id="PTHR30313:SF2">
    <property type="entry name" value="DNA PRIMASE"/>
    <property type="match status" value="1"/>
</dbReference>
<dbReference type="SMART" id="SM00400">
    <property type="entry name" value="ZnF_CHCC"/>
    <property type="match status" value="1"/>
</dbReference>
<dbReference type="SUPFAM" id="SSF56731">
    <property type="entry name" value="DNA primase core"/>
    <property type="match status" value="1"/>
</dbReference>
<dbReference type="PANTHER" id="PTHR30313">
    <property type="entry name" value="DNA PRIMASE"/>
    <property type="match status" value="1"/>
</dbReference>
<evidence type="ECO:0000259" key="5">
    <source>
        <dbReference type="SMART" id="SM00400"/>
    </source>
</evidence>
<reference evidence="6" key="1">
    <citation type="journal article" date="2022" name="Cell">
        <title>Design, construction, and in vivo augmentation of a complex gut microbiome.</title>
        <authorList>
            <person name="Cheng A.G."/>
            <person name="Ho P.Y."/>
            <person name="Aranda-Diaz A."/>
            <person name="Jain S."/>
            <person name="Yu F.B."/>
            <person name="Meng X."/>
            <person name="Wang M."/>
            <person name="Iakiviak M."/>
            <person name="Nagashima K."/>
            <person name="Zhao A."/>
            <person name="Murugkar P."/>
            <person name="Patil A."/>
            <person name="Atabakhsh K."/>
            <person name="Weakley A."/>
            <person name="Yan J."/>
            <person name="Brumbaugh A.R."/>
            <person name="Higginbottom S."/>
            <person name="Dimas A."/>
            <person name="Shiver A.L."/>
            <person name="Deutschbauer A."/>
            <person name="Neff N."/>
            <person name="Sonnenburg J.L."/>
            <person name="Huang K.C."/>
            <person name="Fischbach M.A."/>
        </authorList>
    </citation>
    <scope>NUCLEOTIDE SEQUENCE</scope>
    <source>
        <strain evidence="6">AP11</strain>
    </source>
</reference>
<dbReference type="InterPro" id="IPR036977">
    <property type="entry name" value="DNA_primase_Znf_CHC2"/>
</dbReference>
<feature type="domain" description="Zinc finger CHC2-type" evidence="5">
    <location>
        <begin position="38"/>
        <end position="84"/>
    </location>
</feature>
<keyword evidence="2" id="KW-0863">Zinc-finger</keyword>
<dbReference type="Pfam" id="PF01807">
    <property type="entry name" value="Zn_ribbon_DnaG"/>
    <property type="match status" value="1"/>
</dbReference>